<evidence type="ECO:0000313" key="2">
    <source>
        <dbReference type="EMBL" id="SBO96789.1"/>
    </source>
</evidence>
<name>A0A1M4ED36_9ACTN</name>
<keyword evidence="2" id="KW-0413">Isomerase</keyword>
<sequence>MLTTTRRDTMFSIGVNTWVWVSPLTDDDLARLAPRVARWGFDVIELPVEQPGDWDPDKAAAVLAEHGLAASVVLVMPPGRELVAASPRTVRDTQDYLRHCVDVAVTVGSPVIAGPAYASVGRTWLLSPDERRAVYAELRENLRPVLDHAAGRGVQLAVEPLNRYETSLLNTVEQALDALPEDCHLALDVYHLNIEEKDPAGAVRAAAGRLAHVQVCGTDRGTPGADRFDWPGFTRALRDAGYEGPLVIESFTAHNRAIATAASIWRPLARSQDALAVAGLAYLRTL</sequence>
<evidence type="ECO:0000259" key="1">
    <source>
        <dbReference type="Pfam" id="PF01261"/>
    </source>
</evidence>
<dbReference type="InterPro" id="IPR013022">
    <property type="entry name" value="Xyl_isomerase-like_TIM-brl"/>
</dbReference>
<dbReference type="AlphaFoldDB" id="A0A1M4ED36"/>
<dbReference type="EMBL" id="LT559118">
    <property type="protein sequence ID" value="SBO96789.1"/>
    <property type="molecule type" value="Genomic_DNA"/>
</dbReference>
<dbReference type="GO" id="GO:0016853">
    <property type="term" value="F:isomerase activity"/>
    <property type="evidence" value="ECO:0007669"/>
    <property type="project" value="UniProtKB-KW"/>
</dbReference>
<dbReference type="Pfam" id="PF01261">
    <property type="entry name" value="AP_endonuc_2"/>
    <property type="match status" value="1"/>
</dbReference>
<feature type="domain" description="Xylose isomerase-like TIM barrel" evidence="1">
    <location>
        <begin position="35"/>
        <end position="262"/>
    </location>
</feature>
<accession>A0A1M4ED36</accession>
<dbReference type="Gene3D" id="3.20.20.150">
    <property type="entry name" value="Divalent-metal-dependent TIM barrel enzymes"/>
    <property type="match status" value="1"/>
</dbReference>
<dbReference type="SUPFAM" id="SSF51658">
    <property type="entry name" value="Xylose isomerase-like"/>
    <property type="match status" value="1"/>
</dbReference>
<dbReference type="InterPro" id="IPR036237">
    <property type="entry name" value="Xyl_isomerase-like_sf"/>
</dbReference>
<protein>
    <submittedName>
        <fullName evidence="2">Putative sugar phosphate isomerase/epimerase</fullName>
    </submittedName>
</protein>
<reference evidence="2" key="1">
    <citation type="submission" date="2016-04" db="EMBL/GenBank/DDBJ databases">
        <authorList>
            <person name="Evans L.H."/>
            <person name="Alamgir A."/>
            <person name="Owens N."/>
            <person name="Weber N.D."/>
            <person name="Virtaneva K."/>
            <person name="Barbian K."/>
            <person name="Babar A."/>
            <person name="Rosenke K."/>
        </authorList>
    </citation>
    <scope>NUCLEOTIDE SEQUENCE</scope>
    <source>
        <strain evidence="2">Nono1</strain>
    </source>
</reference>
<organism evidence="2">
    <name type="scientific">Nonomuraea gerenzanensis</name>
    <dbReference type="NCBI Taxonomy" id="93944"/>
    <lineage>
        <taxon>Bacteria</taxon>
        <taxon>Bacillati</taxon>
        <taxon>Actinomycetota</taxon>
        <taxon>Actinomycetes</taxon>
        <taxon>Streptosporangiales</taxon>
        <taxon>Streptosporangiaceae</taxon>
        <taxon>Nonomuraea</taxon>
    </lineage>
</organism>
<proteinExistence type="predicted"/>
<dbReference type="InterPro" id="IPR050312">
    <property type="entry name" value="IolE/XylAMocC-like"/>
</dbReference>
<dbReference type="PANTHER" id="PTHR12110">
    <property type="entry name" value="HYDROXYPYRUVATE ISOMERASE"/>
    <property type="match status" value="1"/>
</dbReference>
<gene>
    <name evidence="2" type="ORF">BN4615_P6305</name>
</gene>